<dbReference type="PROSITE" id="PS50293">
    <property type="entry name" value="TPR_REGION"/>
    <property type="match status" value="1"/>
</dbReference>
<dbReference type="Pfam" id="PF13181">
    <property type="entry name" value="TPR_8"/>
    <property type="match status" value="1"/>
</dbReference>
<dbReference type="PROSITE" id="PS50005">
    <property type="entry name" value="TPR"/>
    <property type="match status" value="2"/>
</dbReference>
<dbReference type="PANTHER" id="PTHR46050">
    <property type="entry name" value="TPR REPEAT-CONTAINING THIOREDOXIN"/>
    <property type="match status" value="1"/>
</dbReference>
<feature type="repeat" description="TPR" evidence="1">
    <location>
        <begin position="113"/>
        <end position="146"/>
    </location>
</feature>
<dbReference type="InterPro" id="IPR011990">
    <property type="entry name" value="TPR-like_helical_dom_sf"/>
</dbReference>
<feature type="region of interest" description="Disordered" evidence="2">
    <location>
        <begin position="545"/>
        <end position="575"/>
    </location>
</feature>
<dbReference type="GO" id="GO:0005737">
    <property type="term" value="C:cytoplasm"/>
    <property type="evidence" value="ECO:0007669"/>
    <property type="project" value="TreeGrafter"/>
</dbReference>
<dbReference type="Proteomes" id="UP000325081">
    <property type="component" value="Unassembled WGS sequence"/>
</dbReference>
<dbReference type="OrthoDB" id="2335338at2759"/>
<dbReference type="Gene3D" id="1.25.40.10">
    <property type="entry name" value="Tetratricopeptide repeat domain"/>
    <property type="match status" value="3"/>
</dbReference>
<feature type="repeat" description="TPR" evidence="1">
    <location>
        <begin position="301"/>
        <end position="334"/>
    </location>
</feature>
<proteinExistence type="predicted"/>
<dbReference type="SMART" id="SM00028">
    <property type="entry name" value="TPR"/>
    <property type="match status" value="6"/>
</dbReference>
<evidence type="ECO:0000313" key="3">
    <source>
        <dbReference type="EMBL" id="GER40276.1"/>
    </source>
</evidence>
<dbReference type="EMBL" id="BKCP01005849">
    <property type="protein sequence ID" value="GER40276.1"/>
    <property type="molecule type" value="Genomic_DNA"/>
</dbReference>
<keyword evidence="1" id="KW-0802">TPR repeat</keyword>
<evidence type="ECO:0000256" key="2">
    <source>
        <dbReference type="SAM" id="MobiDB-lite"/>
    </source>
</evidence>
<accession>A0A5A7Q5N8</accession>
<name>A0A5A7Q5N8_STRAF</name>
<evidence type="ECO:0000256" key="1">
    <source>
        <dbReference type="PROSITE-ProRule" id="PRU00339"/>
    </source>
</evidence>
<protein>
    <submittedName>
        <fullName evidence="3">Tetratricopeptide repeat (TPR)-containing protein</fullName>
    </submittedName>
</protein>
<organism evidence="3 4">
    <name type="scientific">Striga asiatica</name>
    <name type="common">Asiatic witchweed</name>
    <name type="synonym">Buchnera asiatica</name>
    <dbReference type="NCBI Taxonomy" id="4170"/>
    <lineage>
        <taxon>Eukaryota</taxon>
        <taxon>Viridiplantae</taxon>
        <taxon>Streptophyta</taxon>
        <taxon>Embryophyta</taxon>
        <taxon>Tracheophyta</taxon>
        <taxon>Spermatophyta</taxon>
        <taxon>Magnoliopsida</taxon>
        <taxon>eudicotyledons</taxon>
        <taxon>Gunneridae</taxon>
        <taxon>Pentapetalae</taxon>
        <taxon>asterids</taxon>
        <taxon>lamiids</taxon>
        <taxon>Lamiales</taxon>
        <taxon>Orobanchaceae</taxon>
        <taxon>Buchnereae</taxon>
        <taxon>Striga</taxon>
    </lineage>
</organism>
<comment type="caution">
    <text evidence="3">The sequence shown here is derived from an EMBL/GenBank/DDBJ whole genome shotgun (WGS) entry which is preliminary data.</text>
</comment>
<dbReference type="AlphaFoldDB" id="A0A5A7Q5N8"/>
<dbReference type="InterPro" id="IPR019734">
    <property type="entry name" value="TPR_rpt"/>
</dbReference>
<dbReference type="SUPFAM" id="SSF48452">
    <property type="entry name" value="TPR-like"/>
    <property type="match status" value="2"/>
</dbReference>
<dbReference type="Pfam" id="PF00515">
    <property type="entry name" value="TPR_1"/>
    <property type="match status" value="2"/>
</dbReference>
<dbReference type="InterPro" id="IPR044534">
    <property type="entry name" value="TTL1-4"/>
</dbReference>
<sequence>MAEPAKYTLNSDMGCCFIASFFQLKPKNGVHLQDSPNKKKQLIITTSKTPNKPQEIPRLPSNYKKPENIVLSGQLGNVIKRRQGQFGKMNQNVVTKTPGHTHILLGPKDRFRADSLKSLGNVKYKQGKYEEALAFYDRAISIDPNRACYYGNKSAALIGLARFVEALFQGLEAVRIDSTYHNVHYRLAKLYLRLGVAEEAISHYKCSGPRANPEDIARAVNLRSCIVRCIESKNNGHWKAVLGESQLALCLGADSAPQIYAMKAEALMELHRHEEAFSATQNAPHFSVKLYTEFLGSAATAGILRVRALVYTANGRFEDAVKDIEQALRLDSAESVRLTSEKVKFVALSRLNGNRLFKESKFMEALIEYSKGLEIDCYNSVLLCNRAACRFKLKQYEKSIEDCTQAIAVRPSYSKARLRRANCHAQLEKWEAAIEDYEILIRENWEDQNVRASLIEAKIELSKMQNGCKFRRQFQHSQVRDVPTFKIYRNGSQGEEIKDRLIHTPNINRTYTENNNRSRRQMLVGNRGSLGCVARSRTRLVSCSAEDEARRGGSGVQLPSDMSSNSPRLDALAAGGSPEMKREFFFSEDEAFFSEG</sequence>
<evidence type="ECO:0000313" key="4">
    <source>
        <dbReference type="Proteomes" id="UP000325081"/>
    </source>
</evidence>
<dbReference type="PANTHER" id="PTHR46050:SF18">
    <property type="entry name" value="TETRATRICOPEPTIDE REPEAT (TPR)-LIKE SUPERFAMILY PROTEIN"/>
    <property type="match status" value="1"/>
</dbReference>
<keyword evidence="4" id="KW-1185">Reference proteome</keyword>
<reference evidence="4" key="1">
    <citation type="journal article" date="2019" name="Curr. Biol.">
        <title>Genome Sequence of Striga asiatica Provides Insight into the Evolution of Plant Parasitism.</title>
        <authorList>
            <person name="Yoshida S."/>
            <person name="Kim S."/>
            <person name="Wafula E.K."/>
            <person name="Tanskanen J."/>
            <person name="Kim Y.M."/>
            <person name="Honaas L."/>
            <person name="Yang Z."/>
            <person name="Spallek T."/>
            <person name="Conn C.E."/>
            <person name="Ichihashi Y."/>
            <person name="Cheong K."/>
            <person name="Cui S."/>
            <person name="Der J.P."/>
            <person name="Gundlach H."/>
            <person name="Jiao Y."/>
            <person name="Hori C."/>
            <person name="Ishida J.K."/>
            <person name="Kasahara H."/>
            <person name="Kiba T."/>
            <person name="Kim M.S."/>
            <person name="Koo N."/>
            <person name="Laohavisit A."/>
            <person name="Lee Y.H."/>
            <person name="Lumba S."/>
            <person name="McCourt P."/>
            <person name="Mortimer J.C."/>
            <person name="Mutuku J.M."/>
            <person name="Nomura T."/>
            <person name="Sasaki-Sekimoto Y."/>
            <person name="Seto Y."/>
            <person name="Wang Y."/>
            <person name="Wakatake T."/>
            <person name="Sakakibara H."/>
            <person name="Demura T."/>
            <person name="Yamaguchi S."/>
            <person name="Yoneyama K."/>
            <person name="Manabe R.I."/>
            <person name="Nelson D.C."/>
            <person name="Schulman A.H."/>
            <person name="Timko M.P."/>
            <person name="dePamphilis C.W."/>
            <person name="Choi D."/>
            <person name="Shirasu K."/>
        </authorList>
    </citation>
    <scope>NUCLEOTIDE SEQUENCE [LARGE SCALE GENOMIC DNA]</scope>
    <source>
        <strain evidence="4">cv. UVA1</strain>
    </source>
</reference>
<gene>
    <name evidence="3" type="ORF">STAS_16937</name>
</gene>